<dbReference type="SUPFAM" id="SSF52283">
    <property type="entry name" value="Formate/glycerate dehydrogenase catalytic domain-like"/>
    <property type="match status" value="1"/>
</dbReference>
<dbReference type="AlphaFoldDB" id="A0AAV9MWI0"/>
<dbReference type="GO" id="GO:0051287">
    <property type="term" value="F:NAD binding"/>
    <property type="evidence" value="ECO:0007669"/>
    <property type="project" value="InterPro"/>
</dbReference>
<keyword evidence="3" id="KW-0520">NAD</keyword>
<organism evidence="5 6">
    <name type="scientific">Exophiala bonariae</name>
    <dbReference type="NCBI Taxonomy" id="1690606"/>
    <lineage>
        <taxon>Eukaryota</taxon>
        <taxon>Fungi</taxon>
        <taxon>Dikarya</taxon>
        <taxon>Ascomycota</taxon>
        <taxon>Pezizomycotina</taxon>
        <taxon>Eurotiomycetes</taxon>
        <taxon>Chaetothyriomycetidae</taxon>
        <taxon>Chaetothyriales</taxon>
        <taxon>Herpotrichiellaceae</taxon>
        <taxon>Exophiala</taxon>
    </lineage>
</organism>
<dbReference type="RefSeq" id="XP_064701621.1">
    <property type="nucleotide sequence ID" value="XM_064852347.1"/>
</dbReference>
<evidence type="ECO:0000256" key="3">
    <source>
        <dbReference type="ARBA" id="ARBA00023027"/>
    </source>
</evidence>
<dbReference type="PANTHER" id="PTHR43761">
    <property type="entry name" value="D-ISOMER SPECIFIC 2-HYDROXYACID DEHYDROGENASE FAMILY PROTEIN (AFU_ORTHOLOGUE AFUA_1G13630)"/>
    <property type="match status" value="1"/>
</dbReference>
<evidence type="ECO:0000256" key="1">
    <source>
        <dbReference type="ARBA" id="ARBA00005854"/>
    </source>
</evidence>
<dbReference type="EMBL" id="JAVRRD010000033">
    <property type="protein sequence ID" value="KAK5046016.1"/>
    <property type="molecule type" value="Genomic_DNA"/>
</dbReference>
<keyword evidence="6" id="KW-1185">Reference proteome</keyword>
<protein>
    <recommendedName>
        <fullName evidence="4">D-isomer specific 2-hydroxyacid dehydrogenase NAD-binding domain-containing protein</fullName>
    </recommendedName>
</protein>
<dbReference type="GO" id="GO:0016616">
    <property type="term" value="F:oxidoreductase activity, acting on the CH-OH group of donors, NAD or NADP as acceptor"/>
    <property type="evidence" value="ECO:0007669"/>
    <property type="project" value="InterPro"/>
</dbReference>
<accession>A0AAV9MWI0</accession>
<evidence type="ECO:0000313" key="5">
    <source>
        <dbReference type="EMBL" id="KAK5046016.1"/>
    </source>
</evidence>
<dbReference type="SUPFAM" id="SSF51735">
    <property type="entry name" value="NAD(P)-binding Rossmann-fold domains"/>
    <property type="match status" value="1"/>
</dbReference>
<gene>
    <name evidence="5" type="ORF">LTR84_008803</name>
</gene>
<dbReference type="InterPro" id="IPR029753">
    <property type="entry name" value="D-isomer_DH_CS"/>
</dbReference>
<dbReference type="InterPro" id="IPR006140">
    <property type="entry name" value="D-isomer_DH_NAD-bd"/>
</dbReference>
<keyword evidence="2" id="KW-0560">Oxidoreductase</keyword>
<dbReference type="GeneID" id="89976965"/>
<reference evidence="5 6" key="1">
    <citation type="submission" date="2023-08" db="EMBL/GenBank/DDBJ databases">
        <title>Black Yeasts Isolated from many extreme environments.</title>
        <authorList>
            <person name="Coleine C."/>
            <person name="Stajich J.E."/>
            <person name="Selbmann L."/>
        </authorList>
    </citation>
    <scope>NUCLEOTIDE SEQUENCE [LARGE SCALE GENOMIC DNA]</scope>
    <source>
        <strain evidence="5 6">CCFEE 5792</strain>
    </source>
</reference>
<dbReference type="PROSITE" id="PS00065">
    <property type="entry name" value="D_2_HYDROXYACID_DH_1"/>
    <property type="match status" value="1"/>
</dbReference>
<comment type="caution">
    <text evidence="5">The sequence shown here is derived from an EMBL/GenBank/DDBJ whole genome shotgun (WGS) entry which is preliminary data.</text>
</comment>
<proteinExistence type="inferred from homology"/>
<feature type="domain" description="D-isomer specific 2-hydroxyacid dehydrogenase NAD-binding" evidence="4">
    <location>
        <begin position="110"/>
        <end position="285"/>
    </location>
</feature>
<dbReference type="InterPro" id="IPR050418">
    <property type="entry name" value="D-iso_2-hydroxyacid_DH_PdxB"/>
</dbReference>
<dbReference type="InterPro" id="IPR029752">
    <property type="entry name" value="D-isomer_DH_CS1"/>
</dbReference>
<sequence length="303" mass="33343">MHSKLPKPTLYSLSEFHPWSVKYAQSLFDCILHTDPAAKDWRSKANTILVKDYPITGEDLLAPPLLRAISKQAVGTENIDTESCAELGVKVFNTLGVNASAVAEMALARTLSSARDIPGLRYRQHALRQSIRNETCNGILLTGSTVGIIGLGNIGEAVANMSIRAFASNTVAYDPFMPDDVWADILHHRVTTLDEVLTGADVVTLHVYLTKQTAGLISYPKLQRMKRTAILINAARGGIVDEDDLHGALDENLIRRCGLDCHVQEPPTFDKYQTLWAHDHYVDTPPRACCDGCNPDGYSQCRD</sequence>
<evidence type="ECO:0000256" key="2">
    <source>
        <dbReference type="ARBA" id="ARBA00023002"/>
    </source>
</evidence>
<evidence type="ECO:0000313" key="6">
    <source>
        <dbReference type="Proteomes" id="UP001358417"/>
    </source>
</evidence>
<dbReference type="Gene3D" id="3.40.50.720">
    <property type="entry name" value="NAD(P)-binding Rossmann-like Domain"/>
    <property type="match status" value="2"/>
</dbReference>
<dbReference type="Proteomes" id="UP001358417">
    <property type="component" value="Unassembled WGS sequence"/>
</dbReference>
<name>A0AAV9MWI0_9EURO</name>
<comment type="similarity">
    <text evidence="1">Belongs to the D-isomer specific 2-hydroxyacid dehydrogenase family.</text>
</comment>
<dbReference type="Pfam" id="PF02826">
    <property type="entry name" value="2-Hacid_dh_C"/>
    <property type="match status" value="1"/>
</dbReference>
<dbReference type="PROSITE" id="PS00671">
    <property type="entry name" value="D_2_HYDROXYACID_DH_3"/>
    <property type="match status" value="1"/>
</dbReference>
<evidence type="ECO:0000259" key="4">
    <source>
        <dbReference type="Pfam" id="PF02826"/>
    </source>
</evidence>
<dbReference type="PANTHER" id="PTHR43761:SF1">
    <property type="entry name" value="D-ISOMER SPECIFIC 2-HYDROXYACID DEHYDROGENASE CATALYTIC DOMAIN-CONTAINING PROTEIN-RELATED"/>
    <property type="match status" value="1"/>
</dbReference>
<dbReference type="InterPro" id="IPR036291">
    <property type="entry name" value="NAD(P)-bd_dom_sf"/>
</dbReference>